<feature type="coiled-coil region" evidence="1">
    <location>
        <begin position="428"/>
        <end position="463"/>
    </location>
</feature>
<sequence>MSKNAEVEEVEAEEEIEAEPEEEDEPETTNAYPCPTCGMLFSELTMCEKHAQFCLVPDDPGVEWSDERILLLIDCMQARYQRYIQLLPRERKKHWKMTGQIVGATGEEARMRWNHLTASYNRVRMAISQGRMRGNPWRFFNKMDKVLGDAAVNRPEFVLSSMPLEPDEDGSVQTGTGMLLPADAEGEMASTSRLIDIMEERYEEYSKLSPKNRKSFWREIGDVLKMPGEEVRVRWNMLVGSFKRTRQNRDNLARRYGREPKIKWRYYEQMERILGDRLNPTIPLMVISSRTLPPLSGFPLSTGANMLTASKPAGGKRKLKDIAPAPPKPSAPTSAAGTPKAAAGTPKLSKAAKAAAATVAAAAAVASPGSQTSVFKLGPNGVLQPLSQDDVPVASAPPVEATVLQAGTPQQQQADIEAFATKRKALFVEDYLRAKARREEQRLQLEERRIRALERLVDVMEGRVHP</sequence>
<dbReference type="EMBL" id="VIIS01001674">
    <property type="protein sequence ID" value="KAF0294616.1"/>
    <property type="molecule type" value="Genomic_DNA"/>
</dbReference>
<reference evidence="4 5" key="1">
    <citation type="submission" date="2019-07" db="EMBL/GenBank/DDBJ databases">
        <title>Draft genome assembly of a fouling barnacle, Amphibalanus amphitrite (Darwin, 1854): The first reference genome for Thecostraca.</title>
        <authorList>
            <person name="Kim W."/>
        </authorList>
    </citation>
    <scope>NUCLEOTIDE SEQUENCE [LARGE SCALE GENOMIC DNA]</scope>
    <source>
        <strain evidence="4">SNU_AA5</strain>
        <tissue evidence="4">Soma without cirri and trophi</tissue>
    </source>
</reference>
<evidence type="ECO:0000259" key="3">
    <source>
        <dbReference type="Pfam" id="PF10545"/>
    </source>
</evidence>
<dbReference type="Pfam" id="PF10545">
    <property type="entry name" value="MADF_DNA_bdg"/>
    <property type="match status" value="1"/>
</dbReference>
<protein>
    <recommendedName>
        <fullName evidence="3">MADF domain-containing protein</fullName>
    </recommendedName>
</protein>
<dbReference type="AlphaFoldDB" id="A0A6A4VJD7"/>
<dbReference type="GO" id="GO:0005667">
    <property type="term" value="C:transcription regulator complex"/>
    <property type="evidence" value="ECO:0007669"/>
    <property type="project" value="TreeGrafter"/>
</dbReference>
<feature type="region of interest" description="Disordered" evidence="2">
    <location>
        <begin position="1"/>
        <end position="32"/>
    </location>
</feature>
<dbReference type="GO" id="GO:0005634">
    <property type="term" value="C:nucleus"/>
    <property type="evidence" value="ECO:0007669"/>
    <property type="project" value="TreeGrafter"/>
</dbReference>
<feature type="region of interest" description="Disordered" evidence="2">
    <location>
        <begin position="308"/>
        <end position="344"/>
    </location>
</feature>
<evidence type="ECO:0000256" key="1">
    <source>
        <dbReference type="SAM" id="Coils"/>
    </source>
</evidence>
<dbReference type="GO" id="GO:0006357">
    <property type="term" value="P:regulation of transcription by RNA polymerase II"/>
    <property type="evidence" value="ECO:0007669"/>
    <property type="project" value="TreeGrafter"/>
</dbReference>
<feature type="compositionally biased region" description="Low complexity" evidence="2">
    <location>
        <begin position="331"/>
        <end position="344"/>
    </location>
</feature>
<dbReference type="InterPro" id="IPR006578">
    <property type="entry name" value="MADF-dom"/>
</dbReference>
<evidence type="ECO:0000313" key="4">
    <source>
        <dbReference type="EMBL" id="KAF0294616.1"/>
    </source>
</evidence>
<dbReference type="PANTHER" id="PTHR12243">
    <property type="entry name" value="MADF DOMAIN TRANSCRIPTION FACTOR"/>
    <property type="match status" value="1"/>
</dbReference>
<dbReference type="InterPro" id="IPR039353">
    <property type="entry name" value="TF_Adf1"/>
</dbReference>
<feature type="domain" description="MADF" evidence="3">
    <location>
        <begin position="210"/>
        <end position="271"/>
    </location>
</feature>
<evidence type="ECO:0000256" key="2">
    <source>
        <dbReference type="SAM" id="MobiDB-lite"/>
    </source>
</evidence>
<keyword evidence="5" id="KW-1185">Reference proteome</keyword>
<evidence type="ECO:0000313" key="5">
    <source>
        <dbReference type="Proteomes" id="UP000440578"/>
    </source>
</evidence>
<keyword evidence="1" id="KW-0175">Coiled coil</keyword>
<feature type="compositionally biased region" description="Acidic residues" evidence="2">
    <location>
        <begin position="7"/>
        <end position="27"/>
    </location>
</feature>
<dbReference type="OrthoDB" id="6395388at2759"/>
<name>A0A6A4VJD7_AMPAM</name>
<comment type="caution">
    <text evidence="4">The sequence shown here is derived from an EMBL/GenBank/DDBJ whole genome shotgun (WGS) entry which is preliminary data.</text>
</comment>
<organism evidence="4 5">
    <name type="scientific">Amphibalanus amphitrite</name>
    <name type="common">Striped barnacle</name>
    <name type="synonym">Balanus amphitrite</name>
    <dbReference type="NCBI Taxonomy" id="1232801"/>
    <lineage>
        <taxon>Eukaryota</taxon>
        <taxon>Metazoa</taxon>
        <taxon>Ecdysozoa</taxon>
        <taxon>Arthropoda</taxon>
        <taxon>Crustacea</taxon>
        <taxon>Multicrustacea</taxon>
        <taxon>Cirripedia</taxon>
        <taxon>Thoracica</taxon>
        <taxon>Thoracicalcarea</taxon>
        <taxon>Balanomorpha</taxon>
        <taxon>Balanoidea</taxon>
        <taxon>Balanidae</taxon>
        <taxon>Amphibalaninae</taxon>
        <taxon>Amphibalanus</taxon>
    </lineage>
</organism>
<gene>
    <name evidence="4" type="ORF">FJT64_007741</name>
</gene>
<dbReference type="Proteomes" id="UP000440578">
    <property type="component" value="Unassembled WGS sequence"/>
</dbReference>
<dbReference type="PANTHER" id="PTHR12243:SF67">
    <property type="entry name" value="COREPRESSOR OF PANGOLIN, ISOFORM A-RELATED"/>
    <property type="match status" value="1"/>
</dbReference>
<accession>A0A6A4VJD7</accession>
<proteinExistence type="predicted"/>